<proteinExistence type="predicted"/>
<dbReference type="Proteomes" id="UP000278807">
    <property type="component" value="Unassembled WGS sequence"/>
</dbReference>
<evidence type="ECO:0000313" key="3">
    <source>
        <dbReference type="WBParaSite" id="HNAJ_0000953601-mRNA-1"/>
    </source>
</evidence>
<reference evidence="3" key="1">
    <citation type="submission" date="2017-02" db="UniProtKB">
        <authorList>
            <consortium name="WormBaseParasite"/>
        </authorList>
    </citation>
    <scope>IDENTIFICATION</scope>
</reference>
<keyword evidence="2" id="KW-1185">Reference proteome</keyword>
<dbReference type="AlphaFoldDB" id="A0A0R3TPV8"/>
<accession>A0A0R3TPV8</accession>
<protein>
    <submittedName>
        <fullName evidence="1 3">Uncharacterized protein</fullName>
    </submittedName>
</protein>
<name>A0A0R3TPV8_RODNA</name>
<evidence type="ECO:0000313" key="1">
    <source>
        <dbReference type="EMBL" id="VDO06071.1"/>
    </source>
</evidence>
<dbReference type="WBParaSite" id="HNAJ_0000953601-mRNA-1">
    <property type="protein sequence ID" value="HNAJ_0000953601-mRNA-1"/>
    <property type="gene ID" value="HNAJ_0000953601"/>
</dbReference>
<dbReference type="EMBL" id="UZAE01012645">
    <property type="protein sequence ID" value="VDO06071.1"/>
    <property type="molecule type" value="Genomic_DNA"/>
</dbReference>
<organism evidence="3">
    <name type="scientific">Rodentolepis nana</name>
    <name type="common">Dwarf tapeworm</name>
    <name type="synonym">Hymenolepis nana</name>
    <dbReference type="NCBI Taxonomy" id="102285"/>
    <lineage>
        <taxon>Eukaryota</taxon>
        <taxon>Metazoa</taxon>
        <taxon>Spiralia</taxon>
        <taxon>Lophotrochozoa</taxon>
        <taxon>Platyhelminthes</taxon>
        <taxon>Cestoda</taxon>
        <taxon>Eucestoda</taxon>
        <taxon>Cyclophyllidea</taxon>
        <taxon>Hymenolepididae</taxon>
        <taxon>Rodentolepis</taxon>
    </lineage>
</organism>
<evidence type="ECO:0000313" key="2">
    <source>
        <dbReference type="Proteomes" id="UP000278807"/>
    </source>
</evidence>
<reference evidence="1 2" key="2">
    <citation type="submission" date="2018-11" db="EMBL/GenBank/DDBJ databases">
        <authorList>
            <consortium name="Pathogen Informatics"/>
        </authorList>
    </citation>
    <scope>NUCLEOTIDE SEQUENCE [LARGE SCALE GENOMIC DNA]</scope>
</reference>
<dbReference type="OrthoDB" id="6315152at2759"/>
<sequence length="113" mass="13385">MDESEVPICDYVAYENVVELCQRFVYDVRVIHNSILDFEFDCHQAIQIVMNFTESLDIRAQAHAFLLEYKKEISLLAPFSYFVNCALQIWPLVQLMESDPTSSRNLYNYYNER</sequence>
<gene>
    <name evidence="1" type="ORF">HNAJ_LOCUS9531</name>
</gene>